<dbReference type="GO" id="GO:0016020">
    <property type="term" value="C:membrane"/>
    <property type="evidence" value="ECO:0007669"/>
    <property type="project" value="InterPro"/>
</dbReference>
<dbReference type="InterPro" id="IPR044726">
    <property type="entry name" value="ABCC_6TM_D2"/>
</dbReference>
<feature type="transmembrane region" description="Helical" evidence="9">
    <location>
        <begin position="370"/>
        <end position="388"/>
    </location>
</feature>
<dbReference type="FunFam" id="1.20.1560.10:FF:000063">
    <property type="entry name" value="Multidrug resistance protein ABC transporter"/>
    <property type="match status" value="1"/>
</dbReference>
<keyword evidence="12" id="KW-1185">Reference proteome</keyword>
<dbReference type="Proteomes" id="UP000243217">
    <property type="component" value="Unassembled WGS sequence"/>
</dbReference>
<dbReference type="GO" id="GO:0012505">
    <property type="term" value="C:endomembrane system"/>
    <property type="evidence" value="ECO:0007669"/>
    <property type="project" value="UniProtKB-SubCell"/>
</dbReference>
<feature type="transmembrane region" description="Helical" evidence="9">
    <location>
        <begin position="259"/>
        <end position="277"/>
    </location>
</feature>
<feature type="transmembrane region" description="Helical" evidence="9">
    <location>
        <begin position="179"/>
        <end position="203"/>
    </location>
</feature>
<dbReference type="GO" id="GO:0140359">
    <property type="term" value="F:ABC-type transporter activity"/>
    <property type="evidence" value="ECO:0007669"/>
    <property type="project" value="InterPro"/>
</dbReference>
<dbReference type="InterPro" id="IPR036640">
    <property type="entry name" value="ABC1_TM_sf"/>
</dbReference>
<dbReference type="AlphaFoldDB" id="A0A1V9YCT1"/>
<feature type="domain" description="ABC transmembrane type-1" evidence="10">
    <location>
        <begin position="141"/>
        <end position="423"/>
    </location>
</feature>
<comment type="caution">
    <text evidence="11">The sequence shown here is derived from an EMBL/GenBank/DDBJ whole genome shotgun (WGS) entry which is preliminary data.</text>
</comment>
<dbReference type="InterPro" id="IPR050173">
    <property type="entry name" value="ABC_transporter_C-like"/>
</dbReference>
<organism evidence="11 12">
    <name type="scientific">Thraustotheca clavata</name>
    <dbReference type="NCBI Taxonomy" id="74557"/>
    <lineage>
        <taxon>Eukaryota</taxon>
        <taxon>Sar</taxon>
        <taxon>Stramenopiles</taxon>
        <taxon>Oomycota</taxon>
        <taxon>Saprolegniomycetes</taxon>
        <taxon>Saprolegniales</taxon>
        <taxon>Achlyaceae</taxon>
        <taxon>Thraustotheca</taxon>
    </lineage>
</organism>
<dbReference type="Gene3D" id="3.40.50.300">
    <property type="entry name" value="P-loop containing nucleotide triphosphate hydrolases"/>
    <property type="match status" value="1"/>
</dbReference>
<sequence>ILLVTHSPEIIASNYIDRKIEIKDGEVISTSVDRQDYESLISPLRARRGLVDNDDLEMDPVPHHVPNSDMFLTPTITTPFPLNFVGASYTPFNETAGQTYDEENDGKLILDEERSQGRVATKIFSAYFKAIGGWPMVLCWVFLLSSWQALAIASDFWLSRWSATANVVTKQEFLDQAKYYLGVYAGLSLGGIILTFLRTFSILMSGLKASRILFDDMTKALLRAPMKFFDTNPLGRILNRYSGDVTTVDTQIADTLSSLLAMVFMAAFALGTTIVVIRLYGLVIIPLLFIYLYIGYVYVQPAREMERVNKTTRSPMLNLISECIEGALVIRAFGQKQVRRFQRLHHRNVDGNLEANYVSSVFGQWFSMRIQLTSALILLVIATSLVFSKDYISPGVIGLILNYAFSILPFFEWIVQCWSRIETSMVGPERLSEYAAIRPEAPRVISGATAYDWPTTGHITFSNMSFRYKENDPLVLKDVNVDIRSGEKIGIVGRTGAGKSSLTMALFRINELAAGTITIDGVDISRIGVKT</sequence>
<dbReference type="EMBL" id="JNBS01004313">
    <property type="protein sequence ID" value="OQR83563.1"/>
    <property type="molecule type" value="Genomic_DNA"/>
</dbReference>
<keyword evidence="2" id="KW-0813">Transport</keyword>
<dbReference type="Pfam" id="PF00664">
    <property type="entry name" value="ABC_membrane"/>
    <property type="match status" value="1"/>
</dbReference>
<dbReference type="CDD" id="cd18580">
    <property type="entry name" value="ABC_6TM_ABCC_D2"/>
    <property type="match status" value="1"/>
</dbReference>
<evidence type="ECO:0000313" key="12">
    <source>
        <dbReference type="Proteomes" id="UP000243217"/>
    </source>
</evidence>
<accession>A0A1V9YCT1</accession>
<feature type="non-terminal residue" evidence="11">
    <location>
        <position position="1"/>
    </location>
</feature>
<feature type="transmembrane region" description="Helical" evidence="9">
    <location>
        <begin position="394"/>
        <end position="415"/>
    </location>
</feature>
<evidence type="ECO:0000256" key="3">
    <source>
        <dbReference type="ARBA" id="ARBA00022692"/>
    </source>
</evidence>
<evidence type="ECO:0000256" key="7">
    <source>
        <dbReference type="ARBA" id="ARBA00022989"/>
    </source>
</evidence>
<dbReference type="PANTHER" id="PTHR24223">
    <property type="entry name" value="ATP-BINDING CASSETTE SUB-FAMILY C"/>
    <property type="match status" value="1"/>
</dbReference>
<dbReference type="SUPFAM" id="SSF52540">
    <property type="entry name" value="P-loop containing nucleoside triphosphate hydrolases"/>
    <property type="match status" value="1"/>
</dbReference>
<evidence type="ECO:0000256" key="8">
    <source>
        <dbReference type="ARBA" id="ARBA00023136"/>
    </source>
</evidence>
<evidence type="ECO:0000256" key="5">
    <source>
        <dbReference type="ARBA" id="ARBA00022741"/>
    </source>
</evidence>
<evidence type="ECO:0000259" key="10">
    <source>
        <dbReference type="PROSITE" id="PS50929"/>
    </source>
</evidence>
<keyword evidence="5" id="KW-0547">Nucleotide-binding</keyword>
<feature type="non-terminal residue" evidence="11">
    <location>
        <position position="531"/>
    </location>
</feature>
<keyword evidence="8 9" id="KW-0472">Membrane</keyword>
<name>A0A1V9YCT1_9STRA</name>
<proteinExistence type="predicted"/>
<dbReference type="GO" id="GO:0016887">
    <property type="term" value="F:ATP hydrolysis activity"/>
    <property type="evidence" value="ECO:0007669"/>
    <property type="project" value="InterPro"/>
</dbReference>
<evidence type="ECO:0000256" key="2">
    <source>
        <dbReference type="ARBA" id="ARBA00022448"/>
    </source>
</evidence>
<evidence type="ECO:0000256" key="4">
    <source>
        <dbReference type="ARBA" id="ARBA00022737"/>
    </source>
</evidence>
<dbReference type="InterPro" id="IPR003439">
    <property type="entry name" value="ABC_transporter-like_ATP-bd"/>
</dbReference>
<protein>
    <submittedName>
        <fullName evidence="11">Multidrug resistance-associated protein 1</fullName>
    </submittedName>
</protein>
<gene>
    <name evidence="11" type="ORF">THRCLA_10930</name>
</gene>
<dbReference type="PROSITE" id="PS50929">
    <property type="entry name" value="ABC_TM1F"/>
    <property type="match status" value="1"/>
</dbReference>
<comment type="subcellular location">
    <subcellularLocation>
        <location evidence="1">Endomembrane system</location>
        <topology evidence="1">Multi-pass membrane protein</topology>
    </subcellularLocation>
</comment>
<evidence type="ECO:0000256" key="9">
    <source>
        <dbReference type="SAM" id="Phobius"/>
    </source>
</evidence>
<dbReference type="Gene3D" id="1.20.1560.10">
    <property type="entry name" value="ABC transporter type 1, transmembrane domain"/>
    <property type="match status" value="1"/>
</dbReference>
<evidence type="ECO:0000256" key="1">
    <source>
        <dbReference type="ARBA" id="ARBA00004127"/>
    </source>
</evidence>
<dbReference type="InterPro" id="IPR027417">
    <property type="entry name" value="P-loop_NTPase"/>
</dbReference>
<keyword evidence="4" id="KW-0677">Repeat</keyword>
<dbReference type="Pfam" id="PF00005">
    <property type="entry name" value="ABC_tran"/>
    <property type="match status" value="1"/>
</dbReference>
<evidence type="ECO:0000256" key="6">
    <source>
        <dbReference type="ARBA" id="ARBA00022840"/>
    </source>
</evidence>
<dbReference type="STRING" id="74557.A0A1V9YCT1"/>
<dbReference type="OrthoDB" id="78012at2759"/>
<reference evidence="11 12" key="1">
    <citation type="journal article" date="2014" name="Genome Biol. Evol.">
        <title>The secreted proteins of Achlya hypogyna and Thraustotheca clavata identify the ancestral oomycete secretome and reveal gene acquisitions by horizontal gene transfer.</title>
        <authorList>
            <person name="Misner I."/>
            <person name="Blouin N."/>
            <person name="Leonard G."/>
            <person name="Richards T.A."/>
            <person name="Lane C.E."/>
        </authorList>
    </citation>
    <scope>NUCLEOTIDE SEQUENCE [LARGE SCALE GENOMIC DNA]</scope>
    <source>
        <strain evidence="11 12">ATCC 34112</strain>
    </source>
</reference>
<keyword evidence="7 9" id="KW-1133">Transmembrane helix</keyword>
<feature type="transmembrane region" description="Helical" evidence="9">
    <location>
        <begin position="137"/>
        <end position="159"/>
    </location>
</feature>
<dbReference type="InterPro" id="IPR011527">
    <property type="entry name" value="ABC1_TM_dom"/>
</dbReference>
<evidence type="ECO:0000313" key="11">
    <source>
        <dbReference type="EMBL" id="OQR83563.1"/>
    </source>
</evidence>
<feature type="transmembrane region" description="Helical" evidence="9">
    <location>
        <begin position="283"/>
        <end position="299"/>
    </location>
</feature>
<keyword evidence="3 9" id="KW-0812">Transmembrane</keyword>
<dbReference type="GO" id="GO:0005524">
    <property type="term" value="F:ATP binding"/>
    <property type="evidence" value="ECO:0007669"/>
    <property type="project" value="UniProtKB-KW"/>
</dbReference>
<dbReference type="PANTHER" id="PTHR24223:SF443">
    <property type="entry name" value="MULTIDRUG-RESISTANCE LIKE PROTEIN 1, ISOFORM I"/>
    <property type="match status" value="1"/>
</dbReference>
<keyword evidence="6" id="KW-0067">ATP-binding</keyword>
<dbReference type="SUPFAM" id="SSF90123">
    <property type="entry name" value="ABC transporter transmembrane region"/>
    <property type="match status" value="1"/>
</dbReference>